<dbReference type="InterPro" id="IPR047640">
    <property type="entry name" value="RpiR-like"/>
</dbReference>
<accession>A0A512DYH9</accession>
<evidence type="ECO:0000313" key="3">
    <source>
        <dbReference type="Proteomes" id="UP000321523"/>
    </source>
</evidence>
<dbReference type="PANTHER" id="PTHR30514">
    <property type="entry name" value="GLUCOKINASE"/>
    <property type="match status" value="1"/>
</dbReference>
<dbReference type="PROSITE" id="PS51464">
    <property type="entry name" value="SIS"/>
    <property type="match status" value="1"/>
</dbReference>
<proteinExistence type="predicted"/>
<evidence type="ECO:0000259" key="1">
    <source>
        <dbReference type="PROSITE" id="PS51464"/>
    </source>
</evidence>
<dbReference type="Pfam" id="PF01380">
    <property type="entry name" value="SIS"/>
    <property type="match status" value="1"/>
</dbReference>
<protein>
    <recommendedName>
        <fullName evidence="1">SIS domain-containing protein</fullName>
    </recommendedName>
</protein>
<comment type="caution">
    <text evidence="2">The sequence shown here is derived from an EMBL/GenBank/DDBJ whole genome shotgun (WGS) entry which is preliminary data.</text>
</comment>
<dbReference type="InterPro" id="IPR001347">
    <property type="entry name" value="SIS_dom"/>
</dbReference>
<name>A0A512DYH9_9PROT</name>
<dbReference type="GO" id="GO:0003677">
    <property type="term" value="F:DNA binding"/>
    <property type="evidence" value="ECO:0007669"/>
    <property type="project" value="InterPro"/>
</dbReference>
<dbReference type="GO" id="GO:1901135">
    <property type="term" value="P:carbohydrate derivative metabolic process"/>
    <property type="evidence" value="ECO:0007669"/>
    <property type="project" value="InterPro"/>
</dbReference>
<dbReference type="GO" id="GO:0003700">
    <property type="term" value="F:DNA-binding transcription factor activity"/>
    <property type="evidence" value="ECO:0007669"/>
    <property type="project" value="InterPro"/>
</dbReference>
<dbReference type="PANTHER" id="PTHR30514:SF1">
    <property type="entry name" value="HTH-TYPE TRANSCRIPTIONAL REGULATOR HEXR-RELATED"/>
    <property type="match status" value="1"/>
</dbReference>
<dbReference type="GO" id="GO:0097367">
    <property type="term" value="F:carbohydrate derivative binding"/>
    <property type="evidence" value="ECO:0007669"/>
    <property type="project" value="InterPro"/>
</dbReference>
<dbReference type="Gene3D" id="3.40.50.10490">
    <property type="entry name" value="Glucose-6-phosphate isomerase like protein, domain 1"/>
    <property type="match status" value="2"/>
</dbReference>
<dbReference type="EMBL" id="BJYZ01000029">
    <property type="protein sequence ID" value="GEO41534.1"/>
    <property type="molecule type" value="Genomic_DNA"/>
</dbReference>
<evidence type="ECO:0000313" key="2">
    <source>
        <dbReference type="EMBL" id="GEO41534.1"/>
    </source>
</evidence>
<sequence>MRREIAAQAGILADCLEPLSARIGGIARPEGWIMAGGCGDSAFAPAALKGFFDAIGIQLEATTSMQLAGFTRYIAGDAVVLSSISGNTRRTVEAAHVARASGAHVVAVTCGKTSALAKEADDVVVLPFTPISRVTPHTLDYLVTVEALAVMGLHWIGEGTDPLIELFALMPRWSEAARDFAEDAVSAMDPAGKIFLLGGGPDLATAGYGAAKFHEAGGIPAIAAETENFIHGMNFMAEPPDSLFAIATAPLSIRRGAEVAANFRSFLTSTALIEPEPLDRGPFEPGGWQSALAALLSTTLKVQHLCLAYADRFGLDVTAPRAGRDFGAQHAEIQARIMAM</sequence>
<reference evidence="2 3" key="1">
    <citation type="submission" date="2019-07" db="EMBL/GenBank/DDBJ databases">
        <title>Whole genome shotgun sequence of Skermanella aerolata NBRC 106429.</title>
        <authorList>
            <person name="Hosoyama A."/>
            <person name="Uohara A."/>
            <person name="Ohji S."/>
            <person name="Ichikawa N."/>
        </authorList>
    </citation>
    <scope>NUCLEOTIDE SEQUENCE [LARGE SCALE GENOMIC DNA]</scope>
    <source>
        <strain evidence="2 3">NBRC 106429</strain>
    </source>
</reference>
<feature type="domain" description="SIS" evidence="1">
    <location>
        <begin position="19"/>
        <end position="158"/>
    </location>
</feature>
<dbReference type="InterPro" id="IPR046348">
    <property type="entry name" value="SIS_dom_sf"/>
</dbReference>
<dbReference type="AlphaFoldDB" id="A0A512DYH9"/>
<dbReference type="SUPFAM" id="SSF53697">
    <property type="entry name" value="SIS domain"/>
    <property type="match status" value="1"/>
</dbReference>
<dbReference type="Proteomes" id="UP000321523">
    <property type="component" value="Unassembled WGS sequence"/>
</dbReference>
<organism evidence="2 3">
    <name type="scientific">Skermanella aerolata</name>
    <dbReference type="NCBI Taxonomy" id="393310"/>
    <lineage>
        <taxon>Bacteria</taxon>
        <taxon>Pseudomonadati</taxon>
        <taxon>Pseudomonadota</taxon>
        <taxon>Alphaproteobacteria</taxon>
        <taxon>Rhodospirillales</taxon>
        <taxon>Azospirillaceae</taxon>
        <taxon>Skermanella</taxon>
    </lineage>
</organism>
<gene>
    <name evidence="2" type="ORF">SAE02_56820</name>
</gene>
<keyword evidence="3" id="KW-1185">Reference proteome</keyword>